<evidence type="ECO:0000313" key="4">
    <source>
        <dbReference type="Proteomes" id="UP000295043"/>
    </source>
</evidence>
<dbReference type="Pfam" id="PF09346">
    <property type="entry name" value="SMI1_KNR4"/>
    <property type="match status" value="1"/>
</dbReference>
<dbReference type="InterPro" id="IPR037883">
    <property type="entry name" value="Knr4/Smi1-like_sf"/>
</dbReference>
<evidence type="ECO:0000313" key="3">
    <source>
        <dbReference type="EMBL" id="TCN33794.1"/>
    </source>
</evidence>
<dbReference type="RefSeq" id="WP_132072980.1">
    <property type="nucleotide sequence ID" value="NZ_SLVU01000002.1"/>
</dbReference>
<dbReference type="InterPro" id="IPR018958">
    <property type="entry name" value="Knr4/Smi1-like_dom"/>
</dbReference>
<keyword evidence="1" id="KW-1133">Transmembrane helix</keyword>
<evidence type="ECO:0000259" key="2">
    <source>
        <dbReference type="Pfam" id="PF09346"/>
    </source>
</evidence>
<sequence length="190" mass="21933">MNLEELNPKVYEMWRSQKELGSDFFQESKEEEIKAIEDEIGESLPEDYKDFLRKYSTVLGSMDVGAYYFKVDYKEKSFIAYLFTLVPWANLTLLAARTLRRQHIVDSKIGARVPDGLVPLTMDNQTTVLIDVRPETYGKVWYIDKIKRQTFGTPGYSWENIGFVANSFTEFLAGLDTEKNLVAKYGLPVK</sequence>
<feature type="domain" description="Knr4/Smi1-like" evidence="2">
    <location>
        <begin position="29"/>
        <end position="173"/>
    </location>
</feature>
<dbReference type="Proteomes" id="UP000295043">
    <property type="component" value="Unassembled WGS sequence"/>
</dbReference>
<accession>A0A4R2C5D0</accession>
<organism evidence="3 4">
    <name type="scientific">Sinorhizobium americanum</name>
    <dbReference type="NCBI Taxonomy" id="194963"/>
    <lineage>
        <taxon>Bacteria</taxon>
        <taxon>Pseudomonadati</taxon>
        <taxon>Pseudomonadota</taxon>
        <taxon>Alphaproteobacteria</taxon>
        <taxon>Hyphomicrobiales</taxon>
        <taxon>Rhizobiaceae</taxon>
        <taxon>Sinorhizobium/Ensifer group</taxon>
        <taxon>Sinorhizobium</taxon>
    </lineage>
</organism>
<gene>
    <name evidence="3" type="ORF">EV184_102100</name>
</gene>
<evidence type="ECO:0000256" key="1">
    <source>
        <dbReference type="SAM" id="Phobius"/>
    </source>
</evidence>
<dbReference type="AlphaFoldDB" id="A0A4R2C5D0"/>
<name>A0A4R2C5D0_9HYPH</name>
<proteinExistence type="predicted"/>
<keyword evidence="1" id="KW-0812">Transmembrane</keyword>
<comment type="caution">
    <text evidence="3">The sequence shown here is derived from an EMBL/GenBank/DDBJ whole genome shotgun (WGS) entry which is preliminary data.</text>
</comment>
<dbReference type="SUPFAM" id="SSF160631">
    <property type="entry name" value="SMI1/KNR4-like"/>
    <property type="match status" value="1"/>
</dbReference>
<protein>
    <submittedName>
        <fullName evidence="3">SMI1/KNR4 family protein SUKH-1</fullName>
    </submittedName>
</protein>
<feature type="transmembrane region" description="Helical" evidence="1">
    <location>
        <begin position="78"/>
        <end position="99"/>
    </location>
</feature>
<dbReference type="EMBL" id="SLVU01000002">
    <property type="protein sequence ID" value="TCN33794.1"/>
    <property type="molecule type" value="Genomic_DNA"/>
</dbReference>
<keyword evidence="1" id="KW-0472">Membrane</keyword>
<dbReference type="Gene3D" id="3.40.1580.10">
    <property type="entry name" value="SMI1/KNR4-like"/>
    <property type="match status" value="1"/>
</dbReference>
<reference evidence="3 4" key="1">
    <citation type="submission" date="2019-03" db="EMBL/GenBank/DDBJ databases">
        <title>Genomic Encyclopedia of Type Strains, Phase IV (KMG-V): Genome sequencing to study the core and pangenomes of soil and plant-associated prokaryotes.</title>
        <authorList>
            <person name="Whitman W."/>
        </authorList>
    </citation>
    <scope>NUCLEOTIDE SEQUENCE [LARGE SCALE GENOMIC DNA]</scope>
    <source>
        <strain evidence="3 4">23C40</strain>
    </source>
</reference>